<feature type="domain" description="NADPH-dependent FMN reductase-like" evidence="3">
    <location>
        <begin position="1"/>
        <end position="104"/>
    </location>
</feature>
<evidence type="ECO:0000256" key="1">
    <source>
        <dbReference type="ARBA" id="ARBA00022630"/>
    </source>
</evidence>
<accession>A0A7I8DJR2</accession>
<dbReference type="PANTHER" id="PTHR43278:SF2">
    <property type="entry name" value="IRON-SULFUR FLAVOPROTEIN"/>
    <property type="match status" value="1"/>
</dbReference>
<evidence type="ECO:0000313" key="4">
    <source>
        <dbReference type="EMBL" id="BCJ98659.1"/>
    </source>
</evidence>
<evidence type="ECO:0000313" key="5">
    <source>
        <dbReference type="Proteomes" id="UP000515703"/>
    </source>
</evidence>
<reference evidence="4 5" key="1">
    <citation type="submission" date="2020-08" db="EMBL/GenBank/DDBJ databases">
        <title>Draft genome sequencing of an Anaerocolumna strain isolated from anoxic soil subjected to BSD treatment.</title>
        <authorList>
            <person name="Uek A."/>
            <person name="Tonouchi A."/>
        </authorList>
    </citation>
    <scope>NUCLEOTIDE SEQUENCE [LARGE SCALE GENOMIC DNA]</scope>
    <source>
        <strain evidence="4 5">CTTW</strain>
    </source>
</reference>
<evidence type="ECO:0000259" key="3">
    <source>
        <dbReference type="Pfam" id="PF03358"/>
    </source>
</evidence>
<name>A0A7I8DJR2_9FIRM</name>
<dbReference type="InterPro" id="IPR029039">
    <property type="entry name" value="Flavoprotein-like_sf"/>
</dbReference>
<dbReference type="Proteomes" id="UP000515703">
    <property type="component" value="Chromosome"/>
</dbReference>
<dbReference type="InterPro" id="IPR005025">
    <property type="entry name" value="FMN_Rdtase-like_dom"/>
</dbReference>
<dbReference type="KEGG" id="acht:bsdcttw_17000"/>
<reference evidence="4 5" key="2">
    <citation type="submission" date="2020-08" db="EMBL/GenBank/DDBJ databases">
        <authorList>
            <person name="Ueki A."/>
            <person name="Tonouchi A."/>
        </authorList>
    </citation>
    <scope>NUCLEOTIDE SEQUENCE [LARGE SCALE GENOMIC DNA]</scope>
    <source>
        <strain evidence="4 5">CTTW</strain>
    </source>
</reference>
<dbReference type="EMBL" id="AP023368">
    <property type="protein sequence ID" value="BCJ98659.1"/>
    <property type="molecule type" value="Genomic_DNA"/>
</dbReference>
<sequence>MRITAFNGSPKGVHSNTNVIVEAFLEGAREAGAETENIFLIHKNINHCSGCFSCWFKTPGKCIYQDDMNDLLELYKSSDIVCFATPVYLWNMTACLKNFADRLIPLKNPTVVETDGNFDMENKMLKLPDIVVISNSGFPGENNFNTFHEVMKTSNPILELYRNNGMLLRMNKIEIQEKVQEYLGFVKKAGYQVASKVKISAEVAAGLNSEMLSVEEYVKVISGGK</sequence>
<proteinExistence type="predicted"/>
<dbReference type="Pfam" id="PF03358">
    <property type="entry name" value="FMN_red"/>
    <property type="match status" value="1"/>
</dbReference>
<keyword evidence="2" id="KW-0288">FMN</keyword>
<gene>
    <name evidence="4" type="ORF">bsdcttw_17000</name>
</gene>
<keyword evidence="5" id="KW-1185">Reference proteome</keyword>
<dbReference type="InterPro" id="IPR051796">
    <property type="entry name" value="ISF_SsuE-like"/>
</dbReference>
<dbReference type="RefSeq" id="WP_185258978.1">
    <property type="nucleotide sequence ID" value="NZ_AP023368.1"/>
</dbReference>
<dbReference type="SUPFAM" id="SSF52218">
    <property type="entry name" value="Flavoproteins"/>
    <property type="match status" value="1"/>
</dbReference>
<keyword evidence="1" id="KW-0285">Flavoprotein</keyword>
<evidence type="ECO:0000256" key="2">
    <source>
        <dbReference type="ARBA" id="ARBA00022643"/>
    </source>
</evidence>
<protein>
    <submittedName>
        <fullName evidence="4">Flavodoxin family protein</fullName>
    </submittedName>
</protein>
<dbReference type="GO" id="GO:0016491">
    <property type="term" value="F:oxidoreductase activity"/>
    <property type="evidence" value="ECO:0007669"/>
    <property type="project" value="InterPro"/>
</dbReference>
<organism evidence="4 5">
    <name type="scientific">Anaerocolumna chitinilytica</name>
    <dbReference type="NCBI Taxonomy" id="1727145"/>
    <lineage>
        <taxon>Bacteria</taxon>
        <taxon>Bacillati</taxon>
        <taxon>Bacillota</taxon>
        <taxon>Clostridia</taxon>
        <taxon>Lachnospirales</taxon>
        <taxon>Lachnospiraceae</taxon>
        <taxon>Anaerocolumna</taxon>
    </lineage>
</organism>
<dbReference type="PANTHER" id="PTHR43278">
    <property type="entry name" value="NAD(P)H-DEPENDENT FMN-CONTAINING OXIDOREDUCTASE YWQN-RELATED"/>
    <property type="match status" value="1"/>
</dbReference>
<dbReference type="AlphaFoldDB" id="A0A7I8DJR2"/>
<dbReference type="Gene3D" id="3.40.50.360">
    <property type="match status" value="1"/>
</dbReference>